<dbReference type="EMBL" id="CP091521">
    <property type="protein sequence ID" value="UOP04435.1"/>
    <property type="molecule type" value="Genomic_DNA"/>
</dbReference>
<evidence type="ECO:0000313" key="5">
    <source>
        <dbReference type="EMBL" id="UOP05410.1"/>
    </source>
</evidence>
<organism evidence="5 7">
    <name type="scientific">Conchiformibius kuhniae</name>
    <dbReference type="NCBI Taxonomy" id="211502"/>
    <lineage>
        <taxon>Bacteria</taxon>
        <taxon>Pseudomonadati</taxon>
        <taxon>Pseudomonadota</taxon>
        <taxon>Betaproteobacteria</taxon>
        <taxon>Neisseriales</taxon>
        <taxon>Neisseriaceae</taxon>
        <taxon>Conchiformibius</taxon>
    </lineage>
</organism>
<keyword evidence="7" id="KW-1185">Reference proteome</keyword>
<evidence type="ECO:0000313" key="4">
    <source>
        <dbReference type="EMBL" id="UOP04435.1"/>
    </source>
</evidence>
<dbReference type="KEGG" id="ckh:LVJ77_08730"/>
<dbReference type="EMBL" id="CP091521">
    <property type="protein sequence ID" value="UOP04059.1"/>
    <property type="molecule type" value="Genomic_DNA"/>
</dbReference>
<dbReference type="KEGG" id="ckh:LVJ77_04325"/>
<name>A0A8T9MU55_9NEIS</name>
<dbReference type="AlphaFoldDB" id="A0A8T9MU55"/>
<dbReference type="KEGG" id="ckh:LVJ77_05430"/>
<evidence type="ECO:0000259" key="1">
    <source>
        <dbReference type="Pfam" id="PF01548"/>
    </source>
</evidence>
<protein>
    <submittedName>
        <fullName evidence="5">Transposase</fullName>
    </submittedName>
</protein>
<evidence type="ECO:0000313" key="2">
    <source>
        <dbReference type="EMBL" id="UOP04059.1"/>
    </source>
</evidence>
<dbReference type="GO" id="GO:0006313">
    <property type="term" value="P:DNA transposition"/>
    <property type="evidence" value="ECO:0007669"/>
    <property type="project" value="InterPro"/>
</dbReference>
<dbReference type="InterPro" id="IPR047650">
    <property type="entry name" value="Transpos_IS110"/>
</dbReference>
<evidence type="ECO:0000313" key="7">
    <source>
        <dbReference type="Proteomes" id="UP000831534"/>
    </source>
</evidence>
<reference evidence="5" key="2">
    <citation type="submission" date="2024-09" db="EMBL/GenBank/DDBJ databases">
        <authorList>
            <person name="Veyrier F.J."/>
        </authorList>
    </citation>
    <scope>NUCLEOTIDE SEQUENCE</scope>
    <source>
        <strain evidence="5">17694</strain>
    </source>
</reference>
<dbReference type="EMBL" id="CP091521">
    <property type="protein sequence ID" value="UOP05551.1"/>
    <property type="molecule type" value="Genomic_DNA"/>
</dbReference>
<dbReference type="Proteomes" id="UP000831534">
    <property type="component" value="Chromosome"/>
</dbReference>
<dbReference type="Pfam" id="PF01548">
    <property type="entry name" value="DEDD_Tnp_IS110"/>
    <property type="match status" value="1"/>
</dbReference>
<evidence type="ECO:0000313" key="3">
    <source>
        <dbReference type="EMBL" id="UOP04399.1"/>
    </source>
</evidence>
<dbReference type="PANTHER" id="PTHR33055">
    <property type="entry name" value="TRANSPOSASE FOR INSERTION SEQUENCE ELEMENT IS1111A"/>
    <property type="match status" value="1"/>
</dbReference>
<evidence type="ECO:0000313" key="6">
    <source>
        <dbReference type="EMBL" id="UOP05551.1"/>
    </source>
</evidence>
<dbReference type="EMBL" id="CP091521">
    <property type="protein sequence ID" value="UOP05410.1"/>
    <property type="molecule type" value="Genomic_DNA"/>
</dbReference>
<dbReference type="EMBL" id="CP091521">
    <property type="protein sequence ID" value="UOP04399.1"/>
    <property type="molecule type" value="Genomic_DNA"/>
</dbReference>
<dbReference type="KEGG" id="ckh:LVJ77_06105"/>
<reference evidence="5" key="1">
    <citation type="journal article" date="2022" name="Res Sq">
        <title>Evolution of multicellular longitudinally dividing oral cavity symbionts (Neisseriaceae).</title>
        <authorList>
            <person name="Nyongesa S."/>
            <person name="Weber P."/>
            <person name="Bernet E."/>
            <person name="Pullido F."/>
            <person name="Nieckarz M."/>
            <person name="Delaby M."/>
            <person name="Nieves C."/>
            <person name="Viehboeck T."/>
            <person name="Krause N."/>
            <person name="Rivera-Millot A."/>
            <person name="Nakamura A."/>
            <person name="Vischer N."/>
            <person name="VanNieuwenhze M."/>
            <person name="Brun Y."/>
            <person name="Cava F."/>
            <person name="Bulgheresi S."/>
            <person name="Veyrier F."/>
        </authorList>
    </citation>
    <scope>NUCLEOTIDE SEQUENCE</scope>
    <source>
        <strain evidence="5">17694</strain>
    </source>
</reference>
<dbReference type="GO" id="GO:0003677">
    <property type="term" value="F:DNA binding"/>
    <property type="evidence" value="ECO:0007669"/>
    <property type="project" value="InterPro"/>
</dbReference>
<dbReference type="GO" id="GO:0004803">
    <property type="term" value="F:transposase activity"/>
    <property type="evidence" value="ECO:0007669"/>
    <property type="project" value="InterPro"/>
</dbReference>
<accession>A0A8T9MU55</accession>
<feature type="domain" description="Transposase IS110-like N-terminal" evidence="1">
    <location>
        <begin position="5"/>
        <end position="105"/>
    </location>
</feature>
<proteinExistence type="predicted"/>
<sequence>MMHYLGIDVSKDKLDICWLKDPARLKIKTKVLPNTPKGLQQLQQWLDKNLPDCPKQRHICMEATGIYHEAAAYFLHDCGYRVSVINPAHSRDFAKASGSVHKTDHATVLPCNLPHGSLKPPKYANSKH</sequence>
<gene>
    <name evidence="5" type="ORF">LVJ77_04325</name>
    <name evidence="6" type="ORF">LVJ77_05430</name>
    <name evidence="2" type="ORF">LVJ77_06105</name>
    <name evidence="3" type="ORF">LVJ77_08730</name>
    <name evidence="4" type="ORF">LVJ77_09050</name>
</gene>
<dbReference type="RefSeq" id="WP_376986092.1">
    <property type="nucleotide sequence ID" value="NZ_CP091521.1"/>
</dbReference>
<dbReference type="InterPro" id="IPR002525">
    <property type="entry name" value="Transp_IS110-like_N"/>
</dbReference>
<dbReference type="KEGG" id="ckh:LVJ77_09050"/>